<organism evidence="1">
    <name type="scientific">Arundo donax</name>
    <name type="common">Giant reed</name>
    <name type="synonym">Donax arundinaceus</name>
    <dbReference type="NCBI Taxonomy" id="35708"/>
    <lineage>
        <taxon>Eukaryota</taxon>
        <taxon>Viridiplantae</taxon>
        <taxon>Streptophyta</taxon>
        <taxon>Embryophyta</taxon>
        <taxon>Tracheophyta</taxon>
        <taxon>Spermatophyta</taxon>
        <taxon>Magnoliopsida</taxon>
        <taxon>Liliopsida</taxon>
        <taxon>Poales</taxon>
        <taxon>Poaceae</taxon>
        <taxon>PACMAD clade</taxon>
        <taxon>Arundinoideae</taxon>
        <taxon>Arundineae</taxon>
        <taxon>Arundo</taxon>
    </lineage>
</organism>
<accession>A0A0A9FTF9</accession>
<proteinExistence type="predicted"/>
<sequence length="25" mass="2683">MCLPLHTNQISQNAGAFLAIKDSLP</sequence>
<name>A0A0A9FTF9_ARUDO</name>
<reference evidence="1" key="1">
    <citation type="submission" date="2014-09" db="EMBL/GenBank/DDBJ databases">
        <authorList>
            <person name="Magalhaes I.L.F."/>
            <person name="Oliveira U."/>
            <person name="Santos F.R."/>
            <person name="Vidigal T.H.D.A."/>
            <person name="Brescovit A.D."/>
            <person name="Santos A.J."/>
        </authorList>
    </citation>
    <scope>NUCLEOTIDE SEQUENCE</scope>
    <source>
        <tissue evidence="1">Shoot tissue taken approximately 20 cm above the soil surface</tissue>
    </source>
</reference>
<dbReference type="AlphaFoldDB" id="A0A0A9FTF9"/>
<reference evidence="1" key="2">
    <citation type="journal article" date="2015" name="Data Brief">
        <title>Shoot transcriptome of the giant reed, Arundo donax.</title>
        <authorList>
            <person name="Barrero R.A."/>
            <person name="Guerrero F.D."/>
            <person name="Moolhuijzen P."/>
            <person name="Goolsby J.A."/>
            <person name="Tidwell J."/>
            <person name="Bellgard S.E."/>
            <person name="Bellgard M.I."/>
        </authorList>
    </citation>
    <scope>NUCLEOTIDE SEQUENCE</scope>
    <source>
        <tissue evidence="1">Shoot tissue taken approximately 20 cm above the soil surface</tissue>
    </source>
</reference>
<dbReference type="EMBL" id="GBRH01181766">
    <property type="protein sequence ID" value="JAE16130.1"/>
    <property type="molecule type" value="Transcribed_RNA"/>
</dbReference>
<evidence type="ECO:0000313" key="1">
    <source>
        <dbReference type="EMBL" id="JAE16130.1"/>
    </source>
</evidence>
<protein>
    <submittedName>
        <fullName evidence="1">Uncharacterized protein</fullName>
    </submittedName>
</protein>